<reference evidence="11" key="1">
    <citation type="journal article" date="2019" name="Int. J. Syst. Evol. Microbiol.">
        <title>The Global Catalogue of Microorganisms (GCM) 10K type strain sequencing project: providing services to taxonomists for standard genome sequencing and annotation.</title>
        <authorList>
            <consortium name="The Broad Institute Genomics Platform"/>
            <consortium name="The Broad Institute Genome Sequencing Center for Infectious Disease"/>
            <person name="Wu L."/>
            <person name="Ma J."/>
        </authorList>
    </citation>
    <scope>NUCLEOTIDE SEQUENCE [LARGE SCALE GENOMIC DNA]</scope>
    <source>
        <strain evidence="11">JCM 18303</strain>
    </source>
</reference>
<dbReference type="InterPro" id="IPR000101">
    <property type="entry name" value="GGT_peptidase"/>
</dbReference>
<dbReference type="EC" id="3.4.19.13" evidence="9"/>
<gene>
    <name evidence="10" type="primary">ggt_2</name>
    <name evidence="10" type="ORF">GCM10023321_64150</name>
</gene>
<sequence>MVAAVVGVALTACTSSSQQTGPAMRPEAVGDGGAVASIDPYASAIGLEVLRSGGNAVDAAVATAAALGVTEPYSTGIGGGGFFVYYDAASGKVSTLDGRETAPAAADANHFTENGQAINADEAMSSGLAVGVPGTPATWDEAARRWGTRPLAELLKPAAELARNGFVVDQAFRAQTEENAKRFARFPATAQLYLPGGQPPDVGTTLRNPDLAATYDRLGAKGVGAIYRGAIGADIVAAANAPRTEPGQGVRPGKLAPADLAGYQVIPRDPTHTTYRGLDVYGMGAPSSGGIGVAEALNILERTTPRGRSTDLLHRYLEATRLAFADRNRWVGDPAANEVPTAALLSKQFADSRACLIDPAHAARSPIGAGDPHAPASCVAPVTVAPAPGATEGRNTAHLTVADAKGNVVAYTLTIGKIGGSGMVVPGRGFFLTTVLTDFGFTPAIPGDPNLPGPGNRPRSSMSPTIVLDRGQPLLAVGSSGGTTILSTITQTLVNRLDLGMSLVDAIAAPRASQRNEPKTEAEPAFLAAQPERDELAARGHEFTEVEEFGSATGVERRPDGRWVAAAETARRGGGSAMAIDR</sequence>
<dbReference type="InterPro" id="IPR051792">
    <property type="entry name" value="GGT_bact"/>
</dbReference>
<comment type="catalytic activity">
    <reaction evidence="1 9">
        <text>an S-substituted glutathione + H2O = an S-substituted L-cysteinylglycine + L-glutamate</text>
        <dbReference type="Rhea" id="RHEA:59468"/>
        <dbReference type="ChEBI" id="CHEBI:15377"/>
        <dbReference type="ChEBI" id="CHEBI:29985"/>
        <dbReference type="ChEBI" id="CHEBI:90779"/>
        <dbReference type="ChEBI" id="CHEBI:143103"/>
        <dbReference type="EC" id="3.4.19.13"/>
    </reaction>
</comment>
<accession>A0ABP9QYH0</accession>
<dbReference type="InterPro" id="IPR043138">
    <property type="entry name" value="GGT_lsub"/>
</dbReference>
<evidence type="ECO:0000313" key="11">
    <source>
        <dbReference type="Proteomes" id="UP001428817"/>
    </source>
</evidence>
<dbReference type="NCBIfam" id="TIGR00066">
    <property type="entry name" value="g_glut_trans"/>
    <property type="match status" value="1"/>
</dbReference>
<evidence type="ECO:0000256" key="2">
    <source>
        <dbReference type="ARBA" id="ARBA00001089"/>
    </source>
</evidence>
<keyword evidence="9" id="KW-0317">Glutathione biosynthesis</keyword>
<comment type="similarity">
    <text evidence="3 9">Belongs to the gamma-glutamyltransferase family.</text>
</comment>
<organism evidence="10 11">
    <name type="scientific">Pseudonocardia eucalypti</name>
    <dbReference type="NCBI Taxonomy" id="648755"/>
    <lineage>
        <taxon>Bacteria</taxon>
        <taxon>Bacillati</taxon>
        <taxon>Actinomycetota</taxon>
        <taxon>Actinomycetes</taxon>
        <taxon>Pseudonocardiales</taxon>
        <taxon>Pseudonocardiaceae</taxon>
        <taxon>Pseudonocardia</taxon>
    </lineage>
</organism>
<evidence type="ECO:0000256" key="1">
    <source>
        <dbReference type="ARBA" id="ARBA00001049"/>
    </source>
</evidence>
<dbReference type="Gene3D" id="1.10.246.130">
    <property type="match status" value="1"/>
</dbReference>
<dbReference type="Proteomes" id="UP001428817">
    <property type="component" value="Unassembled WGS sequence"/>
</dbReference>
<comment type="PTM">
    <text evidence="9">Cleaved by autocatalysis into a large and a small subunit.</text>
</comment>
<evidence type="ECO:0000256" key="4">
    <source>
        <dbReference type="ARBA" id="ARBA00022679"/>
    </source>
</evidence>
<dbReference type="EMBL" id="BAABJP010000043">
    <property type="protein sequence ID" value="GAA5169113.1"/>
    <property type="molecule type" value="Genomic_DNA"/>
</dbReference>
<evidence type="ECO:0000256" key="8">
    <source>
        <dbReference type="ARBA" id="ARBA00047417"/>
    </source>
</evidence>
<evidence type="ECO:0000256" key="9">
    <source>
        <dbReference type="RuleBase" id="RU368036"/>
    </source>
</evidence>
<keyword evidence="7 9" id="KW-0012">Acyltransferase</keyword>
<comment type="catalytic activity">
    <reaction evidence="2 9">
        <text>glutathione + H2O = L-cysteinylglycine + L-glutamate</text>
        <dbReference type="Rhea" id="RHEA:28807"/>
        <dbReference type="ChEBI" id="CHEBI:15377"/>
        <dbReference type="ChEBI" id="CHEBI:29985"/>
        <dbReference type="ChEBI" id="CHEBI:57925"/>
        <dbReference type="ChEBI" id="CHEBI:61694"/>
        <dbReference type="EC" id="3.4.19.13"/>
    </reaction>
</comment>
<comment type="catalytic activity">
    <reaction evidence="8 9">
        <text>an N-terminal (5-L-glutamyl)-[peptide] + an alpha-amino acid = 5-L-glutamyl amino acid + an N-terminal L-alpha-aminoacyl-[peptide]</text>
        <dbReference type="Rhea" id="RHEA:23904"/>
        <dbReference type="Rhea" id="RHEA-COMP:9780"/>
        <dbReference type="Rhea" id="RHEA-COMP:9795"/>
        <dbReference type="ChEBI" id="CHEBI:77644"/>
        <dbReference type="ChEBI" id="CHEBI:78597"/>
        <dbReference type="ChEBI" id="CHEBI:78599"/>
        <dbReference type="ChEBI" id="CHEBI:78608"/>
        <dbReference type="EC" id="2.3.2.2"/>
    </reaction>
</comment>
<proteinExistence type="inferred from homology"/>
<keyword evidence="5 9" id="KW-0378">Hydrolase</keyword>
<name>A0ABP9QYH0_9PSEU</name>
<keyword evidence="6 9" id="KW-0865">Zymogen</keyword>
<dbReference type="PANTHER" id="PTHR43199:SF1">
    <property type="entry name" value="GLUTATHIONE HYDROLASE PROENZYME"/>
    <property type="match status" value="1"/>
</dbReference>
<dbReference type="PANTHER" id="PTHR43199">
    <property type="entry name" value="GLUTATHIONE HYDROLASE"/>
    <property type="match status" value="1"/>
</dbReference>
<evidence type="ECO:0000256" key="7">
    <source>
        <dbReference type="ARBA" id="ARBA00023315"/>
    </source>
</evidence>
<evidence type="ECO:0000256" key="5">
    <source>
        <dbReference type="ARBA" id="ARBA00022801"/>
    </source>
</evidence>
<dbReference type="InterPro" id="IPR029055">
    <property type="entry name" value="Ntn_hydrolases_N"/>
</dbReference>
<comment type="pathway">
    <text evidence="9">Sulfur metabolism; glutathione metabolism.</text>
</comment>
<dbReference type="EC" id="2.3.2.2" evidence="9"/>
<evidence type="ECO:0000313" key="10">
    <source>
        <dbReference type="EMBL" id="GAA5169113.1"/>
    </source>
</evidence>
<dbReference type="PRINTS" id="PR01210">
    <property type="entry name" value="GGTRANSPTASE"/>
</dbReference>
<keyword evidence="11" id="KW-1185">Reference proteome</keyword>
<comment type="caution">
    <text evidence="10">The sequence shown here is derived from an EMBL/GenBank/DDBJ whole genome shotgun (WGS) entry which is preliminary data.</text>
</comment>
<comment type="subunit">
    <text evidence="9">This enzyme consists of two polypeptide chains, which are synthesized in precursor form from a single polypeptide.</text>
</comment>
<dbReference type="Gene3D" id="3.60.20.40">
    <property type="match status" value="1"/>
</dbReference>
<dbReference type="SUPFAM" id="SSF56235">
    <property type="entry name" value="N-terminal nucleophile aminohydrolases (Ntn hydrolases)"/>
    <property type="match status" value="1"/>
</dbReference>
<dbReference type="InterPro" id="IPR043137">
    <property type="entry name" value="GGT_ssub_C"/>
</dbReference>
<evidence type="ECO:0000256" key="6">
    <source>
        <dbReference type="ARBA" id="ARBA00023145"/>
    </source>
</evidence>
<evidence type="ECO:0000256" key="3">
    <source>
        <dbReference type="ARBA" id="ARBA00009381"/>
    </source>
</evidence>
<keyword evidence="4 9" id="KW-0808">Transferase</keyword>
<dbReference type="Pfam" id="PF01019">
    <property type="entry name" value="G_glu_transpept"/>
    <property type="match status" value="1"/>
</dbReference>
<protein>
    <recommendedName>
        <fullName evidence="9">Glutathione hydrolase proenzyme</fullName>
        <ecNumber evidence="9">2.3.2.2</ecNumber>
        <ecNumber evidence="9">3.4.19.13</ecNumber>
    </recommendedName>
    <component>
        <recommendedName>
            <fullName evidence="9">Glutathione hydrolase large chain</fullName>
        </recommendedName>
    </component>
    <component>
        <recommendedName>
            <fullName evidence="9">Glutathione hydrolase small chain</fullName>
        </recommendedName>
    </component>
</protein>